<proteinExistence type="predicted"/>
<organism>
    <name type="scientific">Ixodes scapularis</name>
    <name type="common">Black-legged tick</name>
    <name type="synonym">Deer tick</name>
    <dbReference type="NCBI Taxonomy" id="6945"/>
    <lineage>
        <taxon>Eukaryota</taxon>
        <taxon>Metazoa</taxon>
        <taxon>Ecdysozoa</taxon>
        <taxon>Arthropoda</taxon>
        <taxon>Chelicerata</taxon>
        <taxon>Arachnida</taxon>
        <taxon>Acari</taxon>
        <taxon>Parasitiformes</taxon>
        <taxon>Ixodida</taxon>
        <taxon>Ixodoidea</taxon>
        <taxon>Ixodidae</taxon>
        <taxon>Ixodinae</taxon>
        <taxon>Ixodes</taxon>
    </lineage>
</organism>
<dbReference type="EMBL" id="ABJB011083370">
    <property type="status" value="NOT_ANNOTATED_CDS"/>
    <property type="molecule type" value="Genomic_DNA"/>
</dbReference>
<sequence>MVPSERPHEGGFPRVSPFKWRSALLKRRGRAKLGSMPLSRALAKQARAREQCVLSSPARPGPTQHGPCKPLRGKLFQDNDEVIVEVKHVFKAHIRTSTTGVCASSPIDPSGATVVTSRVGGDAALPCELRHSAQNSWASAVTWFKRGLPAPVYSVDMGSRSGNFLQATHQPGLVWSGRAYFSSADEPALLMIGDVEAADAGLYVCLAAFGSGHSRNTSVRFVVVGASCFLQLPSLSENKAFLSFVTKRRIHPPPRFPRPETLEIPSWEVLKISAPLLMFQNSGVVFGSSTLLFGQDHRSQGGYYLQ</sequence>
<dbReference type="PROSITE" id="PS50835">
    <property type="entry name" value="IG_LIKE"/>
    <property type="match status" value="1"/>
</dbReference>
<dbReference type="InterPro" id="IPR007110">
    <property type="entry name" value="Ig-like_dom"/>
</dbReference>
<dbReference type="EnsemblMetazoa" id="ISCW000453-RA">
    <property type="protein sequence ID" value="ISCW000453-PA"/>
    <property type="gene ID" value="ISCW000453"/>
</dbReference>
<keyword evidence="4" id="KW-1185">Reference proteome</keyword>
<dbReference type="VEuPathDB" id="VectorBase:ISCP_015963"/>
<dbReference type="PANTHER" id="PTHR23278:SF19">
    <property type="entry name" value="OBSCURIN"/>
    <property type="match status" value="1"/>
</dbReference>
<dbReference type="SUPFAM" id="SSF48726">
    <property type="entry name" value="Immunoglobulin"/>
    <property type="match status" value="1"/>
</dbReference>
<dbReference type="PANTHER" id="PTHR23278">
    <property type="entry name" value="SIDESTEP PROTEIN"/>
    <property type="match status" value="1"/>
</dbReference>
<dbReference type="EMBL" id="ABJB010574595">
    <property type="status" value="NOT_ANNOTATED_CDS"/>
    <property type="molecule type" value="Genomic_DNA"/>
</dbReference>
<dbReference type="InterPro" id="IPR003599">
    <property type="entry name" value="Ig_sub"/>
</dbReference>
<dbReference type="EMBL" id="DS637321">
    <property type="protein sequence ID" value="EEC01643.1"/>
    <property type="molecule type" value="Genomic_DNA"/>
</dbReference>
<reference evidence="2 4" key="1">
    <citation type="submission" date="2008-03" db="EMBL/GenBank/DDBJ databases">
        <title>Annotation of Ixodes scapularis.</title>
        <authorList>
            <consortium name="Ixodes scapularis Genome Project Consortium"/>
            <person name="Caler E."/>
            <person name="Hannick L.I."/>
            <person name="Bidwell S."/>
            <person name="Joardar V."/>
            <person name="Thiagarajan M."/>
            <person name="Amedeo P."/>
            <person name="Galinsky K.J."/>
            <person name="Schobel S."/>
            <person name="Inman J."/>
            <person name="Hostetler J."/>
            <person name="Miller J."/>
            <person name="Hammond M."/>
            <person name="Megy K."/>
            <person name="Lawson D."/>
            <person name="Kodira C."/>
            <person name="Sutton G."/>
            <person name="Meyer J."/>
            <person name="Hill C.A."/>
            <person name="Birren B."/>
            <person name="Nene V."/>
            <person name="Collins F."/>
            <person name="Alarcon-Chaidez F."/>
            <person name="Wikel S."/>
            <person name="Strausberg R."/>
        </authorList>
    </citation>
    <scope>NUCLEOTIDE SEQUENCE [LARGE SCALE GENOMIC DNA]</scope>
    <source>
        <strain evidence="4">Wikel</strain>
        <strain evidence="2">Wikel colony</strain>
    </source>
</reference>
<dbReference type="AlphaFoldDB" id="B7P4X1"/>
<dbReference type="SMART" id="SM00409">
    <property type="entry name" value="IG"/>
    <property type="match status" value="1"/>
</dbReference>
<dbReference type="InterPro" id="IPR013783">
    <property type="entry name" value="Ig-like_fold"/>
</dbReference>
<dbReference type="VEuPathDB" id="VectorBase:ISCW000453"/>
<dbReference type="EMBL" id="ABJB010916624">
    <property type="status" value="NOT_ANNOTATED_CDS"/>
    <property type="molecule type" value="Genomic_DNA"/>
</dbReference>
<dbReference type="EMBL" id="ABJB010816882">
    <property type="status" value="NOT_ANNOTATED_CDS"/>
    <property type="molecule type" value="Genomic_DNA"/>
</dbReference>
<dbReference type="EMBL" id="ABJB010105501">
    <property type="status" value="NOT_ANNOTATED_CDS"/>
    <property type="molecule type" value="Genomic_DNA"/>
</dbReference>
<dbReference type="InterPro" id="IPR036179">
    <property type="entry name" value="Ig-like_dom_sf"/>
</dbReference>
<dbReference type="Gene3D" id="2.60.40.10">
    <property type="entry name" value="Immunoglobulins"/>
    <property type="match status" value="1"/>
</dbReference>
<evidence type="ECO:0000259" key="1">
    <source>
        <dbReference type="PROSITE" id="PS50835"/>
    </source>
</evidence>
<evidence type="ECO:0000313" key="2">
    <source>
        <dbReference type="EMBL" id="EEC01643.1"/>
    </source>
</evidence>
<dbReference type="PaxDb" id="6945-B7P4X1"/>
<evidence type="ECO:0000313" key="3">
    <source>
        <dbReference type="EnsemblMetazoa" id="ISCW000453-PA"/>
    </source>
</evidence>
<evidence type="ECO:0000313" key="4">
    <source>
        <dbReference type="Proteomes" id="UP000001555"/>
    </source>
</evidence>
<dbReference type="Proteomes" id="UP000001555">
    <property type="component" value="Unassembled WGS sequence"/>
</dbReference>
<gene>
    <name evidence="2" type="ORF">IscW_ISCW000453</name>
</gene>
<dbReference type="HOGENOM" id="CLU_909955_0_0_1"/>
<dbReference type="EMBL" id="ABJB011024847">
    <property type="status" value="NOT_ANNOTATED_CDS"/>
    <property type="molecule type" value="Genomic_DNA"/>
</dbReference>
<dbReference type="EMBL" id="ABJB011024352">
    <property type="status" value="NOT_ANNOTATED_CDS"/>
    <property type="molecule type" value="Genomic_DNA"/>
</dbReference>
<accession>B7P4X1</accession>
<dbReference type="OrthoDB" id="6431884at2759"/>
<name>B7P4X1_IXOSC</name>
<protein>
    <recommendedName>
        <fullName evidence="1">Ig-like domain-containing protein</fullName>
    </recommendedName>
</protein>
<dbReference type="EMBL" id="ABJB010548738">
    <property type="status" value="NOT_ANNOTATED_CDS"/>
    <property type="molecule type" value="Genomic_DNA"/>
</dbReference>
<dbReference type="EMBL" id="ABJB010986464">
    <property type="status" value="NOT_ANNOTATED_CDS"/>
    <property type="molecule type" value="Genomic_DNA"/>
</dbReference>
<dbReference type="VEuPathDB" id="VectorBase:ISCI000453"/>
<dbReference type="EMBL" id="ABJB010015311">
    <property type="status" value="NOT_ANNOTATED_CDS"/>
    <property type="molecule type" value="Genomic_DNA"/>
</dbReference>
<dbReference type="InParanoid" id="B7P4X1"/>
<feature type="domain" description="Ig-like" evidence="1">
    <location>
        <begin position="109"/>
        <end position="218"/>
    </location>
</feature>
<reference evidence="3" key="2">
    <citation type="submission" date="2020-05" db="UniProtKB">
        <authorList>
            <consortium name="EnsemblMetazoa"/>
        </authorList>
    </citation>
    <scope>IDENTIFICATION</scope>
    <source>
        <strain evidence="3">wikel</strain>
    </source>
</reference>